<accession>A0A231FYK9</accession>
<reference evidence="2" key="1">
    <citation type="submission" date="2016-10" db="EMBL/GenBank/DDBJ databases">
        <authorList>
            <person name="Varghese N."/>
            <person name="Submissions S."/>
        </authorList>
    </citation>
    <scope>NUCLEOTIDE SEQUENCE [LARGE SCALE GENOMIC DNA]</scope>
    <source>
        <strain evidence="2">BS3660</strain>
    </source>
</reference>
<evidence type="ECO:0000313" key="1">
    <source>
        <dbReference type="EMBL" id="SEC54693.1"/>
    </source>
</evidence>
<dbReference type="EMBL" id="FNTC01000002">
    <property type="protein sequence ID" value="SEC54693.1"/>
    <property type="molecule type" value="Genomic_DNA"/>
</dbReference>
<proteinExistence type="predicted"/>
<keyword evidence="2" id="KW-1185">Reference proteome</keyword>
<gene>
    <name evidence="1" type="ORF">SAMN04490187_4779</name>
</gene>
<evidence type="ECO:0000313" key="2">
    <source>
        <dbReference type="Proteomes" id="UP000198542"/>
    </source>
</evidence>
<dbReference type="Proteomes" id="UP000198542">
    <property type="component" value="Unassembled WGS sequence"/>
</dbReference>
<organism evidence="1 2">
    <name type="scientific">Pseudomonas jessenii</name>
    <dbReference type="NCBI Taxonomy" id="77298"/>
    <lineage>
        <taxon>Bacteria</taxon>
        <taxon>Pseudomonadati</taxon>
        <taxon>Pseudomonadota</taxon>
        <taxon>Gammaproteobacteria</taxon>
        <taxon>Pseudomonadales</taxon>
        <taxon>Pseudomonadaceae</taxon>
        <taxon>Pseudomonas</taxon>
    </lineage>
</organism>
<name>A0A231FYK9_PSEJE</name>
<sequence>MPTLSIDSHTRLLIAKAIISTTGEAEAIRIVPLPDGGQLLLMFNCGHVAVDLVSDQDDLFDNHRLVFDVSAQVIADMESHRGE</sequence>
<dbReference type="RefSeq" id="WP_090456258.1">
    <property type="nucleotide sequence ID" value="NZ_FNTC01000002.1"/>
</dbReference>
<dbReference type="AlphaFoldDB" id="A0A231FYK9"/>
<protein>
    <submittedName>
        <fullName evidence="1">Uncharacterized protein</fullName>
    </submittedName>
</protein>